<gene>
    <name evidence="1" type="ORF">A0H81_08865</name>
</gene>
<proteinExistence type="predicted"/>
<evidence type="ECO:0000313" key="1">
    <source>
        <dbReference type="EMBL" id="OBZ71332.1"/>
    </source>
</evidence>
<dbReference type="Proteomes" id="UP000092993">
    <property type="component" value="Unassembled WGS sequence"/>
</dbReference>
<keyword evidence="2" id="KW-1185">Reference proteome</keyword>
<protein>
    <submittedName>
        <fullName evidence="1">Uncharacterized protein</fullName>
    </submittedName>
</protein>
<dbReference type="STRING" id="5627.A0A1C7M3A0"/>
<evidence type="ECO:0000313" key="2">
    <source>
        <dbReference type="Proteomes" id="UP000092993"/>
    </source>
</evidence>
<comment type="caution">
    <text evidence="1">The sequence shown here is derived from an EMBL/GenBank/DDBJ whole genome shotgun (WGS) entry which is preliminary data.</text>
</comment>
<dbReference type="OrthoDB" id="3188866at2759"/>
<sequence length="145" mass="16552">MRALISSLRLSKKGFRALDIADSSYTQDSSLEILISIVNTTSSANDLCYLGTLVLPIDGRKRLEFYGLLMRLSRLRCIEVEVTDWDPAPTNRAALRALTCELRLYCPSVTRVVFVYDFDRFMINVVDDLCVFDEDAVTDTLWREV</sequence>
<dbReference type="EMBL" id="LUGG01000011">
    <property type="protein sequence ID" value="OBZ71332.1"/>
    <property type="molecule type" value="Genomic_DNA"/>
</dbReference>
<name>A0A1C7M3A0_GRIFR</name>
<dbReference type="AlphaFoldDB" id="A0A1C7M3A0"/>
<organism evidence="1 2">
    <name type="scientific">Grifola frondosa</name>
    <name type="common">Maitake</name>
    <name type="synonym">Polyporus frondosus</name>
    <dbReference type="NCBI Taxonomy" id="5627"/>
    <lineage>
        <taxon>Eukaryota</taxon>
        <taxon>Fungi</taxon>
        <taxon>Dikarya</taxon>
        <taxon>Basidiomycota</taxon>
        <taxon>Agaricomycotina</taxon>
        <taxon>Agaricomycetes</taxon>
        <taxon>Polyporales</taxon>
        <taxon>Grifolaceae</taxon>
        <taxon>Grifola</taxon>
    </lineage>
</organism>
<reference evidence="1 2" key="1">
    <citation type="submission" date="2016-03" db="EMBL/GenBank/DDBJ databases">
        <title>Whole genome sequencing of Grifola frondosa 9006-11.</title>
        <authorList>
            <person name="Min B."/>
            <person name="Park H."/>
            <person name="Kim J.-G."/>
            <person name="Cho H."/>
            <person name="Oh Y.-L."/>
            <person name="Kong W.-S."/>
            <person name="Choi I.-G."/>
        </authorList>
    </citation>
    <scope>NUCLEOTIDE SEQUENCE [LARGE SCALE GENOMIC DNA]</scope>
    <source>
        <strain evidence="1 2">9006-11</strain>
    </source>
</reference>
<accession>A0A1C7M3A0</accession>